<dbReference type="InterPro" id="IPR035969">
    <property type="entry name" value="Rab-GAP_TBC_sf"/>
</dbReference>
<reference evidence="2 3" key="1">
    <citation type="submission" date="2012-05" db="EMBL/GenBank/DDBJ databases">
        <title>Recombination and specialization in a pathogen metapopulation.</title>
        <authorList>
            <person name="Gardiner A."/>
            <person name="Kemen E."/>
            <person name="Schultz-Larsen T."/>
            <person name="MacLean D."/>
            <person name="Van Oosterhout C."/>
            <person name="Jones J.D.G."/>
        </authorList>
    </citation>
    <scope>NUCLEOTIDE SEQUENCE [LARGE SCALE GENOMIC DNA]</scope>
    <source>
        <strain evidence="2 3">Ac Nc2</strain>
    </source>
</reference>
<dbReference type="STRING" id="65357.A0A024GL94"/>
<dbReference type="GO" id="GO:0005096">
    <property type="term" value="F:GTPase activator activity"/>
    <property type="evidence" value="ECO:0007669"/>
    <property type="project" value="TreeGrafter"/>
</dbReference>
<gene>
    <name evidence="2" type="ORF">BN9_080800</name>
</gene>
<dbReference type="GO" id="GO:0031267">
    <property type="term" value="F:small GTPase binding"/>
    <property type="evidence" value="ECO:0007669"/>
    <property type="project" value="TreeGrafter"/>
</dbReference>
<dbReference type="PANTHER" id="PTHR47219">
    <property type="entry name" value="RAB GTPASE-ACTIVATING PROTEIN 1-LIKE"/>
    <property type="match status" value="1"/>
</dbReference>
<dbReference type="PANTHER" id="PTHR47219:SF20">
    <property type="entry name" value="TBC1 DOMAIN FAMILY MEMBER 2B"/>
    <property type="match status" value="1"/>
</dbReference>
<dbReference type="SUPFAM" id="SSF47923">
    <property type="entry name" value="Ypt/Rab-GAP domain of gyp1p"/>
    <property type="match status" value="2"/>
</dbReference>
<dbReference type="Gene3D" id="1.10.8.270">
    <property type="entry name" value="putative rabgap domain of human tbc1 domain family member 14 like domains"/>
    <property type="match status" value="1"/>
</dbReference>
<evidence type="ECO:0000313" key="3">
    <source>
        <dbReference type="Proteomes" id="UP000053237"/>
    </source>
</evidence>
<dbReference type="InterPro" id="IPR000195">
    <property type="entry name" value="Rab-GAP-TBC_dom"/>
</dbReference>
<evidence type="ECO:0000313" key="2">
    <source>
        <dbReference type="EMBL" id="CCI47111.1"/>
    </source>
</evidence>
<evidence type="ECO:0000259" key="1">
    <source>
        <dbReference type="PROSITE" id="PS50086"/>
    </source>
</evidence>
<organism evidence="2 3">
    <name type="scientific">Albugo candida</name>
    <dbReference type="NCBI Taxonomy" id="65357"/>
    <lineage>
        <taxon>Eukaryota</taxon>
        <taxon>Sar</taxon>
        <taxon>Stramenopiles</taxon>
        <taxon>Oomycota</taxon>
        <taxon>Peronosporomycetes</taxon>
        <taxon>Albuginales</taxon>
        <taxon>Albuginaceae</taxon>
        <taxon>Albugo</taxon>
    </lineage>
</organism>
<dbReference type="Gene3D" id="1.10.472.80">
    <property type="entry name" value="Ypt/Rab-GAP domain of gyp1p, domain 3"/>
    <property type="match status" value="1"/>
</dbReference>
<dbReference type="EMBL" id="CAIX01000152">
    <property type="protein sequence ID" value="CCI47111.1"/>
    <property type="molecule type" value="Genomic_DNA"/>
</dbReference>
<dbReference type="PROSITE" id="PS50086">
    <property type="entry name" value="TBC_RABGAP"/>
    <property type="match status" value="1"/>
</dbReference>
<keyword evidence="3" id="KW-1185">Reference proteome</keyword>
<dbReference type="Proteomes" id="UP000053237">
    <property type="component" value="Unassembled WGS sequence"/>
</dbReference>
<dbReference type="OrthoDB" id="294251at2759"/>
<dbReference type="InterPro" id="IPR050302">
    <property type="entry name" value="Rab_GAP_TBC_domain"/>
</dbReference>
<proteinExistence type="predicted"/>
<protein>
    <recommendedName>
        <fullName evidence="1">Rab-GAP TBC domain-containing protein</fullName>
    </recommendedName>
</protein>
<sequence length="358" mass="41006">MTKTNLPLLQKFKRSWIKMIDAAQRLVTCCGSIDDTAKRVVPVSPMEKFPMKKLAWRRGGIHPEDRIRLYMNPQIESDGNDYASMKDAEDVPPPTTLYKALLSTIKQYDTKCKTRAGKNLLSDYIATRRDIKVDLERTFPGEKCWINTKKGQASLKRVLLAYSVLHECKGYVQSMSHIAGRLLCIAREGKKMKSLKIEACVFDLLRKICDRFCPTTYCDGMEGLHQSGAILEELIRDRLPALSTHLEARGSSHLGLILATNWFLPLFCADFSKETTSRILDIIMTEGPDTMYAIAIAILRMNQAYLMNSDLDFYEIFGYLKKFTTRMTNVDLLLANAKREWGFLRLNVFSEKPRMKFL</sequence>
<accession>A0A024GL94</accession>
<dbReference type="Pfam" id="PF00566">
    <property type="entry name" value="RabGAP-TBC"/>
    <property type="match status" value="1"/>
</dbReference>
<feature type="domain" description="Rab-GAP TBC" evidence="1">
    <location>
        <begin position="107"/>
        <end position="287"/>
    </location>
</feature>
<dbReference type="SMART" id="SM00164">
    <property type="entry name" value="TBC"/>
    <property type="match status" value="1"/>
</dbReference>
<comment type="caution">
    <text evidence="2">The sequence shown here is derived from an EMBL/GenBank/DDBJ whole genome shotgun (WGS) entry which is preliminary data.</text>
</comment>
<name>A0A024GL94_9STRA</name>
<dbReference type="InParanoid" id="A0A024GL94"/>
<dbReference type="AlphaFoldDB" id="A0A024GL94"/>